<dbReference type="AlphaFoldDB" id="A0A1M7YDR6"/>
<dbReference type="PANTHER" id="PTHR30532:SF24">
    <property type="entry name" value="FERRIC ENTEROBACTIN-BINDING PERIPLASMIC PROTEIN FEPB"/>
    <property type="match status" value="1"/>
</dbReference>
<evidence type="ECO:0000256" key="4">
    <source>
        <dbReference type="ARBA" id="ARBA00022729"/>
    </source>
</evidence>
<keyword evidence="9" id="KW-1185">Reference proteome</keyword>
<dbReference type="EMBL" id="FRFD01000008">
    <property type="protein sequence ID" value="SHO50731.1"/>
    <property type="molecule type" value="Genomic_DNA"/>
</dbReference>
<evidence type="ECO:0000256" key="2">
    <source>
        <dbReference type="ARBA" id="ARBA00008814"/>
    </source>
</evidence>
<gene>
    <name evidence="8" type="ORF">SAMN02745217_02869</name>
</gene>
<dbReference type="SUPFAM" id="SSF53807">
    <property type="entry name" value="Helical backbone' metal receptor"/>
    <property type="match status" value="1"/>
</dbReference>
<evidence type="ECO:0000256" key="5">
    <source>
        <dbReference type="SAM" id="MobiDB-lite"/>
    </source>
</evidence>
<protein>
    <submittedName>
        <fullName evidence="8">Iron complex transport system substrate-binding protein</fullName>
    </submittedName>
</protein>
<dbReference type="PANTHER" id="PTHR30532">
    <property type="entry name" value="IRON III DICITRATE-BINDING PERIPLASMIC PROTEIN"/>
    <property type="match status" value="1"/>
</dbReference>
<feature type="region of interest" description="Disordered" evidence="5">
    <location>
        <begin position="29"/>
        <end position="61"/>
    </location>
</feature>
<evidence type="ECO:0000256" key="1">
    <source>
        <dbReference type="ARBA" id="ARBA00004196"/>
    </source>
</evidence>
<reference evidence="8 9" key="1">
    <citation type="submission" date="2016-12" db="EMBL/GenBank/DDBJ databases">
        <authorList>
            <person name="Song W.-J."/>
            <person name="Kurnit D.M."/>
        </authorList>
    </citation>
    <scope>NUCLEOTIDE SEQUENCE [LARGE SCALE GENOMIC DNA]</scope>
    <source>
        <strain evidence="8 9">DSM 12503</strain>
    </source>
</reference>
<evidence type="ECO:0000313" key="8">
    <source>
        <dbReference type="EMBL" id="SHO50731.1"/>
    </source>
</evidence>
<dbReference type="GO" id="GO:1901678">
    <property type="term" value="P:iron coordination entity transport"/>
    <property type="evidence" value="ECO:0007669"/>
    <property type="project" value="UniProtKB-ARBA"/>
</dbReference>
<dbReference type="Proteomes" id="UP000184612">
    <property type="component" value="Unassembled WGS sequence"/>
</dbReference>
<proteinExistence type="inferred from homology"/>
<name>A0A1M7YDR6_9FIRM</name>
<dbReference type="STRING" id="1121345.SAMN02745217_02869"/>
<feature type="signal peptide" evidence="6">
    <location>
        <begin position="1"/>
        <end position="24"/>
    </location>
</feature>
<evidence type="ECO:0000256" key="3">
    <source>
        <dbReference type="ARBA" id="ARBA00022448"/>
    </source>
</evidence>
<keyword evidence="4 6" id="KW-0732">Signal</keyword>
<dbReference type="PROSITE" id="PS50983">
    <property type="entry name" value="FE_B12_PBP"/>
    <property type="match status" value="1"/>
</dbReference>
<organism evidence="8 9">
    <name type="scientific">Anaerocolumna xylanovorans DSM 12503</name>
    <dbReference type="NCBI Taxonomy" id="1121345"/>
    <lineage>
        <taxon>Bacteria</taxon>
        <taxon>Bacillati</taxon>
        <taxon>Bacillota</taxon>
        <taxon>Clostridia</taxon>
        <taxon>Lachnospirales</taxon>
        <taxon>Lachnospiraceae</taxon>
        <taxon>Anaerocolumna</taxon>
    </lineage>
</organism>
<evidence type="ECO:0000259" key="7">
    <source>
        <dbReference type="PROSITE" id="PS50983"/>
    </source>
</evidence>
<dbReference type="InterPro" id="IPR002491">
    <property type="entry name" value="ABC_transptr_periplasmic_BD"/>
</dbReference>
<dbReference type="PROSITE" id="PS51257">
    <property type="entry name" value="PROKAR_LIPOPROTEIN"/>
    <property type="match status" value="1"/>
</dbReference>
<dbReference type="InterPro" id="IPR051313">
    <property type="entry name" value="Bact_iron-sidero_bind"/>
</dbReference>
<accession>A0A1M7YDR6</accession>
<dbReference type="Pfam" id="PF01497">
    <property type="entry name" value="Peripla_BP_2"/>
    <property type="match status" value="1"/>
</dbReference>
<comment type="similarity">
    <text evidence="2">Belongs to the bacterial solute-binding protein 8 family.</text>
</comment>
<dbReference type="GO" id="GO:0030288">
    <property type="term" value="C:outer membrane-bounded periplasmic space"/>
    <property type="evidence" value="ECO:0007669"/>
    <property type="project" value="TreeGrafter"/>
</dbReference>
<evidence type="ECO:0000313" key="9">
    <source>
        <dbReference type="Proteomes" id="UP000184612"/>
    </source>
</evidence>
<sequence length="370" mass="39316">MGINMKLKKLSSILVIALVMTLTACTGKSGDNSAADNKNAAEEVTATPAEDTAGNTEPTEAVTEAETQYPITIKHAFGESVIESKPERVVTISWGNQDVPLALGIVPAGISEANYGVIDGSRLLPWTKEAFKNLGVENPVLFNDTDGLDFEAISDAQPDVILAAYSGITEEEYNLLSKIAPVVAYPTLAWQTYWRDQITMDAQGMGMKTEGEKLVSDLEQLIAGKTAAYPQIAGKTAVFCYFNPSDLGKFYIYLPTDPRAAYLEDLGMKVPESVTKLAEGSTSFAIEISAENADLLKDIDIIIAYGDAALLKALQADSLVGTIPAVKRGSIVLIQDGTPLAASGTPSALSIPATIDDYLKIIGEAADKAQ</sequence>
<evidence type="ECO:0000256" key="6">
    <source>
        <dbReference type="SAM" id="SignalP"/>
    </source>
</evidence>
<feature type="chain" id="PRO_5038433448" evidence="6">
    <location>
        <begin position="25"/>
        <end position="370"/>
    </location>
</feature>
<dbReference type="Gene3D" id="3.40.50.1980">
    <property type="entry name" value="Nitrogenase molybdenum iron protein domain"/>
    <property type="match status" value="2"/>
</dbReference>
<keyword evidence="3" id="KW-0813">Transport</keyword>
<feature type="domain" description="Fe/B12 periplasmic-binding" evidence="7">
    <location>
        <begin position="88"/>
        <end position="366"/>
    </location>
</feature>
<dbReference type="CDD" id="cd01146">
    <property type="entry name" value="FhuD"/>
    <property type="match status" value="1"/>
</dbReference>
<comment type="subcellular location">
    <subcellularLocation>
        <location evidence="1">Cell envelope</location>
    </subcellularLocation>
</comment>